<evidence type="ECO:0000313" key="1">
    <source>
        <dbReference type="EMBL" id="MCI53599.1"/>
    </source>
</evidence>
<accession>A0A392SY38</accession>
<feature type="non-terminal residue" evidence="1">
    <location>
        <position position="1"/>
    </location>
</feature>
<dbReference type="EMBL" id="LXQA010465801">
    <property type="protein sequence ID" value="MCI53599.1"/>
    <property type="molecule type" value="Genomic_DNA"/>
</dbReference>
<sequence length="16" mass="1549">GYNGGVGVDEGPVSEI</sequence>
<organism evidence="1 2">
    <name type="scientific">Trifolium medium</name>
    <dbReference type="NCBI Taxonomy" id="97028"/>
    <lineage>
        <taxon>Eukaryota</taxon>
        <taxon>Viridiplantae</taxon>
        <taxon>Streptophyta</taxon>
        <taxon>Embryophyta</taxon>
        <taxon>Tracheophyta</taxon>
        <taxon>Spermatophyta</taxon>
        <taxon>Magnoliopsida</taxon>
        <taxon>eudicotyledons</taxon>
        <taxon>Gunneridae</taxon>
        <taxon>Pentapetalae</taxon>
        <taxon>rosids</taxon>
        <taxon>fabids</taxon>
        <taxon>Fabales</taxon>
        <taxon>Fabaceae</taxon>
        <taxon>Papilionoideae</taxon>
        <taxon>50 kb inversion clade</taxon>
        <taxon>NPAAA clade</taxon>
        <taxon>Hologalegina</taxon>
        <taxon>IRL clade</taxon>
        <taxon>Trifolieae</taxon>
        <taxon>Trifolium</taxon>
    </lineage>
</organism>
<comment type="caution">
    <text evidence="1">The sequence shown here is derived from an EMBL/GenBank/DDBJ whole genome shotgun (WGS) entry which is preliminary data.</text>
</comment>
<proteinExistence type="predicted"/>
<evidence type="ECO:0000313" key="2">
    <source>
        <dbReference type="Proteomes" id="UP000265520"/>
    </source>
</evidence>
<name>A0A392SY38_9FABA</name>
<keyword evidence="2" id="KW-1185">Reference proteome</keyword>
<dbReference type="AlphaFoldDB" id="A0A392SY38"/>
<dbReference type="Proteomes" id="UP000265520">
    <property type="component" value="Unassembled WGS sequence"/>
</dbReference>
<reference evidence="1 2" key="1">
    <citation type="journal article" date="2018" name="Front. Plant Sci.">
        <title>Red Clover (Trifolium pratense) and Zigzag Clover (T. medium) - A Picture of Genomic Similarities and Differences.</title>
        <authorList>
            <person name="Dluhosova J."/>
            <person name="Istvanek J."/>
            <person name="Nedelnik J."/>
            <person name="Repkova J."/>
        </authorList>
    </citation>
    <scope>NUCLEOTIDE SEQUENCE [LARGE SCALE GENOMIC DNA]</scope>
    <source>
        <strain evidence="2">cv. 10/8</strain>
        <tissue evidence="1">Leaf</tissue>
    </source>
</reference>
<protein>
    <submittedName>
        <fullName evidence="1">Uncharacterized protein</fullName>
    </submittedName>
</protein>